<organism evidence="1 2">
    <name type="scientific">Bauhinia variegata</name>
    <name type="common">Purple orchid tree</name>
    <name type="synonym">Phanera variegata</name>
    <dbReference type="NCBI Taxonomy" id="167791"/>
    <lineage>
        <taxon>Eukaryota</taxon>
        <taxon>Viridiplantae</taxon>
        <taxon>Streptophyta</taxon>
        <taxon>Embryophyta</taxon>
        <taxon>Tracheophyta</taxon>
        <taxon>Spermatophyta</taxon>
        <taxon>Magnoliopsida</taxon>
        <taxon>eudicotyledons</taxon>
        <taxon>Gunneridae</taxon>
        <taxon>Pentapetalae</taxon>
        <taxon>rosids</taxon>
        <taxon>fabids</taxon>
        <taxon>Fabales</taxon>
        <taxon>Fabaceae</taxon>
        <taxon>Cercidoideae</taxon>
        <taxon>Cercideae</taxon>
        <taxon>Bauhiniinae</taxon>
        <taxon>Bauhinia</taxon>
    </lineage>
</organism>
<comment type="caution">
    <text evidence="1">The sequence shown here is derived from an EMBL/GenBank/DDBJ whole genome shotgun (WGS) entry which is preliminary data.</text>
</comment>
<accession>A0ACB9LE86</accession>
<evidence type="ECO:0000313" key="2">
    <source>
        <dbReference type="Proteomes" id="UP000828941"/>
    </source>
</evidence>
<dbReference type="EMBL" id="CM039437">
    <property type="protein sequence ID" value="KAI4307439.1"/>
    <property type="molecule type" value="Genomic_DNA"/>
</dbReference>
<keyword evidence="2" id="KW-1185">Reference proteome</keyword>
<evidence type="ECO:0000313" key="1">
    <source>
        <dbReference type="EMBL" id="KAI4307439.1"/>
    </source>
</evidence>
<sequence>MAMKHRKLFPALTRTNQTQDCSGFCDPACPYNCYSFPEYYFSPPPPSPPISAADNLSQVNNITPFLIILVTLFIIIFVVMIFYVIKAKCCGWRGIGSAPSQSESFDEDFLDGNQVDHPIWLITTVGLQQSIINSITVFKYRKSEGLIEGTECSVCLNEFHEGEALRLLPKCNHAFHIPCIDTWLRSHTNCPLCRAGVVSTNVSSEGAMPTLPSTELRRNQETQMGNLPNDAELSNNIQLHRLSEDRDRNGTREAQEFIEDAISKERRTTVDGNHFSHQLNDEIQTVTRSVSIGSALAHSSCPGPGLANSCPNDAETHPQPVNHMQDDSEQNPVNLVKQDGQYPTATMRKPIHRSSIEQCLHISPVSMKRSFSCGGRIVSTKGYKNLNTILPY</sequence>
<protein>
    <submittedName>
        <fullName evidence="1">Uncharacterized protein</fullName>
    </submittedName>
</protein>
<dbReference type="Proteomes" id="UP000828941">
    <property type="component" value="Chromosome 12"/>
</dbReference>
<reference evidence="1 2" key="1">
    <citation type="journal article" date="2022" name="DNA Res.">
        <title>Chromosomal-level genome assembly of the orchid tree Bauhinia variegata (Leguminosae; Cercidoideae) supports the allotetraploid origin hypothesis of Bauhinia.</title>
        <authorList>
            <person name="Zhong Y."/>
            <person name="Chen Y."/>
            <person name="Zheng D."/>
            <person name="Pang J."/>
            <person name="Liu Y."/>
            <person name="Luo S."/>
            <person name="Meng S."/>
            <person name="Qian L."/>
            <person name="Wei D."/>
            <person name="Dai S."/>
            <person name="Zhou R."/>
        </authorList>
    </citation>
    <scope>NUCLEOTIDE SEQUENCE [LARGE SCALE GENOMIC DNA]</scope>
    <source>
        <strain evidence="1">BV-YZ2020</strain>
    </source>
</reference>
<gene>
    <name evidence="1" type="ORF">L6164_030628</name>
</gene>
<name>A0ACB9LE86_BAUVA</name>
<proteinExistence type="predicted"/>